<keyword evidence="3" id="KW-1185">Reference proteome</keyword>
<dbReference type="Pfam" id="PF19313">
    <property type="entry name" value="DUF5916"/>
    <property type="match status" value="1"/>
</dbReference>
<evidence type="ECO:0000259" key="1">
    <source>
        <dbReference type="Pfam" id="PF19313"/>
    </source>
</evidence>
<feature type="domain" description="DUF5916" evidence="1">
    <location>
        <begin position="249"/>
        <end position="353"/>
    </location>
</feature>
<sequence>MHTTTYLLTLFLIEFTGVLYAQDTTYLSKPPLEIQKLEGSIILDGLSDEAAWQTIPPFPFVVFEPVWGTSLTEKTELLITHDNQFVYVAGRCYTKDSSTIVARTLTRDGWRGDDWVTIQFDSRFDHQNALVFSIYPLGSRYDMAVSNDAIELGSSTFNSAYNMIWEAKTVINKEGWFFELKIPLYNLRFREGANGEVKMAISATRAIQYIQEYHQFPAISRNVIDAITKPSVKQPVLFKDLPHPSLFLLTPYIATSTSRQQLWHETKNNFIPDRKNTIQLGLDAKIGVSPYLTLDATINPDFAQAEADIQQVNLSRFSIFFPERRLFFQEQAGLFEFNLGDASQLFYSRRIGIDDGKLTQIYGGLRLTGKLGTRTDIGLLTMQSASPSSEAANTSATENFGVFRLRHKVVNDRSFAGMMFTSRIGAKEQNYTYGADALLNIIKNQYLLFSLANAVTYTSGKSKANAIGQSRLSVLWENRKRTRWIHRLNYIFSGKDFNPEVGFVDRTNFHAIAGALHFGKFSKGRKGLFQYQRWTLAQGNSYWNAQTGKLESLTAGMSWNANTFLGTNWNVSVATYYEYLTDTLEFGKKVVIVPGRYNFSSASLLILPPLAHKIRLPVGIGEGSFYGGRKFFFSFSPIFSMGKHLEIQTGYDLTYLRFPDKDLYNTIHIGRLKVNYALDLHFSASVNIQYNSNEQKFFTNARFRYNFGDGHDLYLVWNENLLSNRQVEGRIHPLSDQQTILLKYFFTFQPRRLYKKHSGHKSS</sequence>
<gene>
    <name evidence="2" type="ORF">QNI19_27895</name>
</gene>
<evidence type="ECO:0000313" key="2">
    <source>
        <dbReference type="EMBL" id="MDJ1496789.1"/>
    </source>
</evidence>
<dbReference type="InterPro" id="IPR045670">
    <property type="entry name" value="DUF5916"/>
</dbReference>
<proteinExistence type="predicted"/>
<dbReference type="EMBL" id="JASJOT010000025">
    <property type="protein sequence ID" value="MDJ1496789.1"/>
    <property type="molecule type" value="Genomic_DNA"/>
</dbReference>
<name>A0ABT7CSS1_9BACT</name>
<dbReference type="CDD" id="cd09618">
    <property type="entry name" value="CBM9_like_2"/>
    <property type="match status" value="1"/>
</dbReference>
<protein>
    <submittedName>
        <fullName evidence="2">DUF5916 domain-containing protein</fullName>
    </submittedName>
</protein>
<organism evidence="2 3">
    <name type="scientific">Xanthocytophaga flava</name>
    <dbReference type="NCBI Taxonomy" id="3048013"/>
    <lineage>
        <taxon>Bacteria</taxon>
        <taxon>Pseudomonadati</taxon>
        <taxon>Bacteroidota</taxon>
        <taxon>Cytophagia</taxon>
        <taxon>Cytophagales</taxon>
        <taxon>Rhodocytophagaceae</taxon>
        <taxon>Xanthocytophaga</taxon>
    </lineage>
</organism>
<dbReference type="SUPFAM" id="SSF49344">
    <property type="entry name" value="CBD9-like"/>
    <property type="match status" value="1"/>
</dbReference>
<dbReference type="RefSeq" id="WP_314001853.1">
    <property type="nucleotide sequence ID" value="NZ_JASJOT010000025.1"/>
</dbReference>
<comment type="caution">
    <text evidence="2">The sequence shown here is derived from an EMBL/GenBank/DDBJ whole genome shotgun (WGS) entry which is preliminary data.</text>
</comment>
<reference evidence="2 3" key="1">
    <citation type="submission" date="2023-05" db="EMBL/GenBank/DDBJ databases">
        <authorList>
            <person name="Zhang X."/>
        </authorList>
    </citation>
    <scope>NUCLEOTIDE SEQUENCE [LARGE SCALE GENOMIC DNA]</scope>
    <source>
        <strain evidence="2 3">DM2B3-1</strain>
    </source>
</reference>
<evidence type="ECO:0000313" key="3">
    <source>
        <dbReference type="Proteomes" id="UP001228581"/>
    </source>
</evidence>
<dbReference type="Proteomes" id="UP001228581">
    <property type="component" value="Unassembled WGS sequence"/>
</dbReference>
<accession>A0ABT7CSS1</accession>
<dbReference type="Gene3D" id="2.60.40.1190">
    <property type="match status" value="1"/>
</dbReference>